<accession>A0A171CFT9</accession>
<sequence length="189" mass="21362">MSTVQETDVVAVLTHDHREVEQMFTELERLSPSDMERRRQLTEKVIIELVRHAVAEEAYLYPAVRRVVPGGDQLADRELAEHAEAEKTMKRLEQTDVADPGHAALLKQLMMEIRTHIREEEDELFPQLRAHSDVSQLAELGRKVQAIKKIAPTRPHPAAPDKPPANMMVGPLTGLVDRMRDAITGRGKD</sequence>
<evidence type="ECO:0000313" key="2">
    <source>
        <dbReference type="EMBL" id="GAT66646.1"/>
    </source>
</evidence>
<dbReference type="InterPro" id="IPR012312">
    <property type="entry name" value="Hemerythrin-like"/>
</dbReference>
<dbReference type="PANTHER" id="PTHR35585:SF1">
    <property type="entry name" value="HHE DOMAIN PROTEIN (AFU_ORTHOLOGUE AFUA_4G00730)"/>
    <property type="match status" value="1"/>
</dbReference>
<dbReference type="OrthoDB" id="9793637at2"/>
<protein>
    <submittedName>
        <fullName evidence="2">Hemerythrin</fullName>
    </submittedName>
</protein>
<gene>
    <name evidence="2" type="ORF">PS9374_02296</name>
</gene>
<dbReference type="Gene3D" id="1.20.120.520">
    <property type="entry name" value="nmb1532 protein domain like"/>
    <property type="match status" value="1"/>
</dbReference>
<evidence type="ECO:0000313" key="3">
    <source>
        <dbReference type="Proteomes" id="UP000077701"/>
    </source>
</evidence>
<organism evidence="2 3">
    <name type="scientific">Planomonospora sphaerica</name>
    <dbReference type="NCBI Taxonomy" id="161355"/>
    <lineage>
        <taxon>Bacteria</taxon>
        <taxon>Bacillati</taxon>
        <taxon>Actinomycetota</taxon>
        <taxon>Actinomycetes</taxon>
        <taxon>Streptosporangiales</taxon>
        <taxon>Streptosporangiaceae</taxon>
        <taxon>Planomonospora</taxon>
    </lineage>
</organism>
<comment type="caution">
    <text evidence="2">The sequence shown here is derived from an EMBL/GenBank/DDBJ whole genome shotgun (WGS) entry which is preliminary data.</text>
</comment>
<dbReference type="CDD" id="cd12108">
    <property type="entry name" value="Hr-like"/>
    <property type="match status" value="1"/>
</dbReference>
<reference evidence="3" key="2">
    <citation type="submission" date="2016-04" db="EMBL/GenBank/DDBJ databases">
        <title>Planomonospora sphaerica JCM9374 whole genome shotgun sequence.</title>
        <authorList>
            <person name="Suzuki T."/>
            <person name="Dohra H."/>
            <person name="Kodani S."/>
        </authorList>
    </citation>
    <scope>NUCLEOTIDE SEQUENCE [LARGE SCALE GENOMIC DNA]</scope>
    <source>
        <strain evidence="3">JCM 9374</strain>
    </source>
</reference>
<feature type="domain" description="Hemerythrin-like" evidence="1">
    <location>
        <begin position="9"/>
        <end position="128"/>
    </location>
</feature>
<dbReference type="EMBL" id="BDCX01000005">
    <property type="protein sequence ID" value="GAT66646.1"/>
    <property type="molecule type" value="Genomic_DNA"/>
</dbReference>
<dbReference type="AlphaFoldDB" id="A0A171CFT9"/>
<proteinExistence type="predicted"/>
<dbReference type="Pfam" id="PF01814">
    <property type="entry name" value="Hemerythrin"/>
    <property type="match status" value="1"/>
</dbReference>
<name>A0A171CFT9_9ACTN</name>
<dbReference type="RefSeq" id="WP_068896783.1">
    <property type="nucleotide sequence ID" value="NZ_BDCX01000005.1"/>
</dbReference>
<keyword evidence="3" id="KW-1185">Reference proteome</keyword>
<dbReference type="PANTHER" id="PTHR35585">
    <property type="entry name" value="HHE DOMAIN PROTEIN (AFU_ORTHOLOGUE AFUA_4G00730)"/>
    <property type="match status" value="1"/>
</dbReference>
<dbReference type="Proteomes" id="UP000077701">
    <property type="component" value="Unassembled WGS sequence"/>
</dbReference>
<reference evidence="2 3" key="1">
    <citation type="journal article" date="2016" name="Genome Announc.">
        <title>Draft Genome Sequence of Planomonospora sphaerica JCM9374, a Rare Actinomycete.</title>
        <authorList>
            <person name="Dohra H."/>
            <person name="Suzuki T."/>
            <person name="Inoue Y."/>
            <person name="Kodani S."/>
        </authorList>
    </citation>
    <scope>NUCLEOTIDE SEQUENCE [LARGE SCALE GENOMIC DNA]</scope>
    <source>
        <strain evidence="2 3">JCM 9374</strain>
    </source>
</reference>
<dbReference type="STRING" id="161355.PS9374_02296"/>
<evidence type="ECO:0000259" key="1">
    <source>
        <dbReference type="Pfam" id="PF01814"/>
    </source>
</evidence>